<evidence type="ECO:0000313" key="3">
    <source>
        <dbReference type="Proteomes" id="UP000275078"/>
    </source>
</evidence>
<dbReference type="EMBL" id="ML119762">
    <property type="protein sequence ID" value="RPA75492.1"/>
    <property type="molecule type" value="Genomic_DNA"/>
</dbReference>
<evidence type="ECO:0000313" key="2">
    <source>
        <dbReference type="EMBL" id="RPA75492.1"/>
    </source>
</evidence>
<organism evidence="2 3">
    <name type="scientific">Ascobolus immersus RN42</name>
    <dbReference type="NCBI Taxonomy" id="1160509"/>
    <lineage>
        <taxon>Eukaryota</taxon>
        <taxon>Fungi</taxon>
        <taxon>Dikarya</taxon>
        <taxon>Ascomycota</taxon>
        <taxon>Pezizomycotina</taxon>
        <taxon>Pezizomycetes</taxon>
        <taxon>Pezizales</taxon>
        <taxon>Ascobolaceae</taxon>
        <taxon>Ascobolus</taxon>
    </lineage>
</organism>
<gene>
    <name evidence="2" type="ORF">BJ508DRAFT_418068</name>
</gene>
<dbReference type="AlphaFoldDB" id="A0A3N4HNS3"/>
<evidence type="ECO:0000256" key="1">
    <source>
        <dbReference type="SAM" id="SignalP"/>
    </source>
</evidence>
<keyword evidence="3" id="KW-1185">Reference proteome</keyword>
<name>A0A3N4HNS3_ASCIM</name>
<protein>
    <submittedName>
        <fullName evidence="2">Uncharacterized protein</fullName>
    </submittedName>
</protein>
<feature type="chain" id="PRO_5017939006" evidence="1">
    <location>
        <begin position="21"/>
        <end position="85"/>
    </location>
</feature>
<accession>A0A3N4HNS3</accession>
<reference evidence="2 3" key="1">
    <citation type="journal article" date="2018" name="Nat. Ecol. Evol.">
        <title>Pezizomycetes genomes reveal the molecular basis of ectomycorrhizal truffle lifestyle.</title>
        <authorList>
            <person name="Murat C."/>
            <person name="Payen T."/>
            <person name="Noel B."/>
            <person name="Kuo A."/>
            <person name="Morin E."/>
            <person name="Chen J."/>
            <person name="Kohler A."/>
            <person name="Krizsan K."/>
            <person name="Balestrini R."/>
            <person name="Da Silva C."/>
            <person name="Montanini B."/>
            <person name="Hainaut M."/>
            <person name="Levati E."/>
            <person name="Barry K.W."/>
            <person name="Belfiori B."/>
            <person name="Cichocki N."/>
            <person name="Clum A."/>
            <person name="Dockter R.B."/>
            <person name="Fauchery L."/>
            <person name="Guy J."/>
            <person name="Iotti M."/>
            <person name="Le Tacon F."/>
            <person name="Lindquist E.A."/>
            <person name="Lipzen A."/>
            <person name="Malagnac F."/>
            <person name="Mello A."/>
            <person name="Molinier V."/>
            <person name="Miyauchi S."/>
            <person name="Poulain J."/>
            <person name="Riccioni C."/>
            <person name="Rubini A."/>
            <person name="Sitrit Y."/>
            <person name="Splivallo R."/>
            <person name="Traeger S."/>
            <person name="Wang M."/>
            <person name="Zifcakova L."/>
            <person name="Wipf D."/>
            <person name="Zambonelli A."/>
            <person name="Paolocci F."/>
            <person name="Nowrousian M."/>
            <person name="Ottonello S."/>
            <person name="Baldrian P."/>
            <person name="Spatafora J.W."/>
            <person name="Henrissat B."/>
            <person name="Nagy L.G."/>
            <person name="Aury J.M."/>
            <person name="Wincker P."/>
            <person name="Grigoriev I.V."/>
            <person name="Bonfante P."/>
            <person name="Martin F.M."/>
        </authorList>
    </citation>
    <scope>NUCLEOTIDE SEQUENCE [LARGE SCALE GENOMIC DNA]</scope>
    <source>
        <strain evidence="2 3">RN42</strain>
    </source>
</reference>
<feature type="signal peptide" evidence="1">
    <location>
        <begin position="1"/>
        <end position="20"/>
    </location>
</feature>
<keyword evidence="1" id="KW-0732">Signal</keyword>
<sequence>MKFTTIASLFLAASAASVMAQSPIIIKLPQDAEGAAAIGWNCSNNGPAYETQTFQLCNWMCQRATPTTGAGCFADCYNARGCIYE</sequence>
<proteinExistence type="predicted"/>
<dbReference type="Proteomes" id="UP000275078">
    <property type="component" value="Unassembled WGS sequence"/>
</dbReference>